<dbReference type="RefSeq" id="WP_115083232.1">
    <property type="nucleotide sequence ID" value="NZ_CAJPLF010000002.1"/>
</dbReference>
<organism evidence="1 2">
    <name type="scientific">Prevotella pallens</name>
    <dbReference type="NCBI Taxonomy" id="60133"/>
    <lineage>
        <taxon>Bacteria</taxon>
        <taxon>Pseudomonadati</taxon>
        <taxon>Bacteroidota</taxon>
        <taxon>Bacteroidia</taxon>
        <taxon>Bacteroidales</taxon>
        <taxon>Prevotellaceae</taxon>
        <taxon>Prevotella</taxon>
    </lineage>
</organism>
<protein>
    <submittedName>
        <fullName evidence="1">Uncharacterized protein</fullName>
    </submittedName>
</protein>
<gene>
    <name evidence="1" type="ORF">NCTC13043_01028</name>
</gene>
<sequence length="98" mass="11472">MYSNSDNSPAYQNLNDIRLRKAQLLTDITKESNQIENLWNDVFHKTRNSSTPTKRVSNFMSTGMGIADAVLLGWKLYRRLNGKPVFFNFFGKNKRRKR</sequence>
<name>A0A379F1D9_9BACT</name>
<dbReference type="EMBL" id="UGTP01000001">
    <property type="protein sequence ID" value="SUC12425.1"/>
    <property type="molecule type" value="Genomic_DNA"/>
</dbReference>
<dbReference type="GeneID" id="78570724"/>
<reference evidence="1 2" key="1">
    <citation type="submission" date="2018-06" db="EMBL/GenBank/DDBJ databases">
        <authorList>
            <consortium name="Pathogen Informatics"/>
            <person name="Doyle S."/>
        </authorList>
    </citation>
    <scope>NUCLEOTIDE SEQUENCE [LARGE SCALE GENOMIC DNA]</scope>
    <source>
        <strain evidence="1 2">NCTC13043</strain>
    </source>
</reference>
<dbReference type="AlphaFoldDB" id="A0A379F1D9"/>
<evidence type="ECO:0000313" key="2">
    <source>
        <dbReference type="Proteomes" id="UP000254235"/>
    </source>
</evidence>
<proteinExistence type="predicted"/>
<dbReference type="Proteomes" id="UP000254235">
    <property type="component" value="Unassembled WGS sequence"/>
</dbReference>
<dbReference type="OrthoDB" id="1080645at2"/>
<evidence type="ECO:0000313" key="1">
    <source>
        <dbReference type="EMBL" id="SUC12425.1"/>
    </source>
</evidence>
<accession>A0A379F1D9</accession>